<keyword evidence="1" id="KW-0472">Membrane</keyword>
<dbReference type="InterPro" id="IPR010718">
    <property type="entry name" value="DUF1294"/>
</dbReference>
<protein>
    <submittedName>
        <fullName evidence="2">DUF1294 domain-containing protein</fullName>
    </submittedName>
</protein>
<feature type="transmembrane region" description="Helical" evidence="1">
    <location>
        <begin position="5"/>
        <end position="21"/>
    </location>
</feature>
<organism evidence="2 3">
    <name type="scientific">Cohnella nanjingensis</name>
    <dbReference type="NCBI Taxonomy" id="1387779"/>
    <lineage>
        <taxon>Bacteria</taxon>
        <taxon>Bacillati</taxon>
        <taxon>Bacillota</taxon>
        <taxon>Bacilli</taxon>
        <taxon>Bacillales</taxon>
        <taxon>Paenibacillaceae</taxon>
        <taxon>Cohnella</taxon>
    </lineage>
</organism>
<accession>A0A7X0RX93</accession>
<evidence type="ECO:0000256" key="1">
    <source>
        <dbReference type="SAM" id="Phobius"/>
    </source>
</evidence>
<keyword evidence="1" id="KW-0812">Transmembrane</keyword>
<dbReference type="EMBL" id="JACJVP010000071">
    <property type="protein sequence ID" value="MBB6675342.1"/>
    <property type="molecule type" value="Genomic_DNA"/>
</dbReference>
<name>A0A7X0RX93_9BACL</name>
<feature type="transmembrane region" description="Helical" evidence="1">
    <location>
        <begin position="66"/>
        <end position="85"/>
    </location>
</feature>
<dbReference type="RefSeq" id="WP_185673195.1">
    <property type="nucleotide sequence ID" value="NZ_JACJVP010000071.1"/>
</dbReference>
<keyword evidence="1" id="KW-1133">Transmembrane helix</keyword>
<dbReference type="AlphaFoldDB" id="A0A7X0RX93"/>
<dbReference type="Proteomes" id="UP000547209">
    <property type="component" value="Unassembled WGS sequence"/>
</dbReference>
<gene>
    <name evidence="2" type="ORF">H7C19_32255</name>
</gene>
<keyword evidence="3" id="KW-1185">Reference proteome</keyword>
<evidence type="ECO:0000313" key="2">
    <source>
        <dbReference type="EMBL" id="MBB6675342.1"/>
    </source>
</evidence>
<reference evidence="2 3" key="1">
    <citation type="submission" date="2020-08" db="EMBL/GenBank/DDBJ databases">
        <title>Cohnella phylogeny.</title>
        <authorList>
            <person name="Dunlap C."/>
        </authorList>
    </citation>
    <scope>NUCLEOTIDE SEQUENCE [LARGE SCALE GENOMIC DNA]</scope>
    <source>
        <strain evidence="2 3">DSM 28246</strain>
    </source>
</reference>
<evidence type="ECO:0000313" key="3">
    <source>
        <dbReference type="Proteomes" id="UP000547209"/>
    </source>
</evidence>
<feature type="transmembrane region" description="Helical" evidence="1">
    <location>
        <begin position="37"/>
        <end position="54"/>
    </location>
</feature>
<proteinExistence type="predicted"/>
<comment type="caution">
    <text evidence="2">The sequence shown here is derived from an EMBL/GenBank/DDBJ whole genome shotgun (WGS) entry which is preliminary data.</text>
</comment>
<sequence>MLYLFYYLVAINVIAFFMMGYDKTQAMHKERRVPEKRLFGVAAIGGAFGMLMGMRVFRHKTKHRSFTAGVPALLAVNVILVLVYWGNS</sequence>
<dbReference type="Pfam" id="PF06961">
    <property type="entry name" value="DUF1294"/>
    <property type="match status" value="1"/>
</dbReference>